<dbReference type="SMART" id="SM00727">
    <property type="entry name" value="STI1"/>
    <property type="match status" value="1"/>
</dbReference>
<keyword evidence="10" id="KW-1185">Reference proteome</keyword>
<evidence type="ECO:0000313" key="9">
    <source>
        <dbReference type="EMBL" id="KAK9722928.1"/>
    </source>
</evidence>
<dbReference type="EMBL" id="JASJQH010006936">
    <property type="protein sequence ID" value="KAK9722928.1"/>
    <property type="molecule type" value="Genomic_DNA"/>
</dbReference>
<comment type="similarity">
    <text evidence="5">Belongs to the RAD23 family.</text>
</comment>
<evidence type="ECO:0000256" key="2">
    <source>
        <dbReference type="ARBA" id="ARBA00022763"/>
    </source>
</evidence>
<evidence type="ECO:0000256" key="4">
    <source>
        <dbReference type="ARBA" id="ARBA00023242"/>
    </source>
</evidence>
<dbReference type="Proteomes" id="UP001479436">
    <property type="component" value="Unassembled WGS sequence"/>
</dbReference>
<feature type="domain" description="Ubiquitin-like" evidence="8">
    <location>
        <begin position="13"/>
        <end position="88"/>
    </location>
</feature>
<keyword evidence="4 5" id="KW-0539">Nucleus</keyword>
<keyword evidence="2 5" id="KW-0227">DNA damage</keyword>
<dbReference type="InterPro" id="IPR009060">
    <property type="entry name" value="UBA-like_sf"/>
</dbReference>
<evidence type="ECO:0000256" key="5">
    <source>
        <dbReference type="RuleBase" id="RU367049"/>
    </source>
</evidence>
<evidence type="ECO:0000259" key="8">
    <source>
        <dbReference type="PROSITE" id="PS50053"/>
    </source>
</evidence>
<feature type="compositionally biased region" description="Polar residues" evidence="6">
    <location>
        <begin position="238"/>
        <end position="262"/>
    </location>
</feature>
<dbReference type="InterPro" id="IPR000626">
    <property type="entry name" value="Ubiquitin-like_dom"/>
</dbReference>
<evidence type="ECO:0000259" key="7">
    <source>
        <dbReference type="PROSITE" id="PS50030"/>
    </source>
</evidence>
<sequence length="391" mass="41774">MLLTTTALGKLIMKVTIKTLQQKAFQIDVELEDKISTLKEKIEQSQGHPVTHQKLIFSGKILNDEQTIAGCNVTEKDFMVVMVSKPKASPAATTSAAPATPASTAPTTATTVPAPVTNEKPVAETTSTTTSAPVDTTATTTTATTTTTESKGTQPSSSGWDTGSGLVTGPEYEAAVSNMIEMGFDREQVVKALRASFNNPERAVEYLMNGIPEHLLGSSQQPGQQEDDTPDQAPMSPASAQSQNLFTAAAQQAAQERGTQPQGAGGDLSFLRNQPQFQQLRQLVQQNPALLQPLLQQLGQANPQLLQLINANQDTFLQLLSEGGGEGGEGGEGAPPGTHTIQVTQEEKEAIERLCALGFDRARVIEAYFACDKNEELAANYLFDHGNEDDY</sequence>
<dbReference type="InterPro" id="IPR015360">
    <property type="entry name" value="XPC-bd"/>
</dbReference>
<feature type="domain" description="UBA" evidence="7">
    <location>
        <begin position="344"/>
        <end position="385"/>
    </location>
</feature>
<gene>
    <name evidence="9" type="primary">RAD23_3</name>
    <name evidence="9" type="ORF">K7432_002313</name>
</gene>
<dbReference type="InterPro" id="IPR004806">
    <property type="entry name" value="Rad23"/>
</dbReference>
<dbReference type="CDD" id="cd01805">
    <property type="entry name" value="Ubl_Rad23"/>
    <property type="match status" value="1"/>
</dbReference>
<proteinExistence type="inferred from homology"/>
<comment type="function">
    <text evidence="5">Multiubiquitin chain receptor involved in modulation of proteasomal degradation. Involved in nucleotide excision repair.</text>
</comment>
<feature type="region of interest" description="Disordered" evidence="6">
    <location>
        <begin position="90"/>
        <end position="166"/>
    </location>
</feature>
<dbReference type="Pfam" id="PF00240">
    <property type="entry name" value="ubiquitin"/>
    <property type="match status" value="1"/>
</dbReference>
<dbReference type="PANTHER" id="PTHR10621">
    <property type="entry name" value="UV EXCISION REPAIR PROTEIN RAD23"/>
    <property type="match status" value="1"/>
</dbReference>
<keyword evidence="5" id="KW-0963">Cytoplasm</keyword>
<feature type="compositionally biased region" description="Polar residues" evidence="6">
    <location>
        <begin position="150"/>
        <end position="161"/>
    </location>
</feature>
<comment type="subcellular location">
    <subcellularLocation>
        <location evidence="5">Nucleus</location>
    </subcellularLocation>
    <subcellularLocation>
        <location evidence="5">Cytoplasm</location>
    </subcellularLocation>
</comment>
<dbReference type="CDD" id="cd14280">
    <property type="entry name" value="UBA1_Rad23_like"/>
    <property type="match status" value="1"/>
</dbReference>
<comment type="caution">
    <text evidence="9">The sequence shown here is derived from an EMBL/GenBank/DDBJ whole genome shotgun (WGS) entry which is preliminary data.</text>
</comment>
<feature type="region of interest" description="Disordered" evidence="6">
    <location>
        <begin position="214"/>
        <end position="270"/>
    </location>
</feature>
<dbReference type="Pfam" id="PF09280">
    <property type="entry name" value="XPC-binding"/>
    <property type="match status" value="1"/>
</dbReference>
<dbReference type="InterPro" id="IPR015940">
    <property type="entry name" value="UBA"/>
</dbReference>
<dbReference type="CDD" id="cd14281">
    <property type="entry name" value="UBA2_Rad23_like"/>
    <property type="match status" value="1"/>
</dbReference>
<evidence type="ECO:0000256" key="3">
    <source>
        <dbReference type="ARBA" id="ARBA00023204"/>
    </source>
</evidence>
<dbReference type="InterPro" id="IPR036353">
    <property type="entry name" value="XPC-bd_sf"/>
</dbReference>
<dbReference type="Gene3D" id="1.10.8.10">
    <property type="entry name" value="DNA helicase RuvA subunit, C-terminal domain"/>
    <property type="match status" value="2"/>
</dbReference>
<dbReference type="NCBIfam" id="TIGR00601">
    <property type="entry name" value="rad23"/>
    <property type="match status" value="1"/>
</dbReference>
<dbReference type="PROSITE" id="PS50053">
    <property type="entry name" value="UBIQUITIN_2"/>
    <property type="match status" value="1"/>
</dbReference>
<dbReference type="SUPFAM" id="SSF101238">
    <property type="entry name" value="XPC-binding domain"/>
    <property type="match status" value="1"/>
</dbReference>
<evidence type="ECO:0000313" key="10">
    <source>
        <dbReference type="Proteomes" id="UP001479436"/>
    </source>
</evidence>
<name>A0ABR2W872_9FUNG</name>
<dbReference type="InterPro" id="IPR029071">
    <property type="entry name" value="Ubiquitin-like_domsf"/>
</dbReference>
<evidence type="ECO:0000256" key="6">
    <source>
        <dbReference type="SAM" id="MobiDB-lite"/>
    </source>
</evidence>
<dbReference type="PROSITE" id="PS50030">
    <property type="entry name" value="UBA"/>
    <property type="match status" value="2"/>
</dbReference>
<dbReference type="Gene3D" id="1.10.10.540">
    <property type="entry name" value="XPC-binding domain"/>
    <property type="match status" value="1"/>
</dbReference>
<dbReference type="SMART" id="SM00213">
    <property type="entry name" value="UBQ"/>
    <property type="match status" value="1"/>
</dbReference>
<dbReference type="SUPFAM" id="SSF54236">
    <property type="entry name" value="Ubiquitin-like"/>
    <property type="match status" value="1"/>
</dbReference>
<protein>
    <recommendedName>
        <fullName evidence="5">UV excision repair protein RAD23</fullName>
    </recommendedName>
</protein>
<keyword evidence="1" id="KW-0677">Repeat</keyword>
<dbReference type="PANTHER" id="PTHR10621:SF0">
    <property type="entry name" value="UV EXCISION REPAIR PROTEIN RAD23"/>
    <property type="match status" value="1"/>
</dbReference>
<accession>A0ABR2W872</accession>
<dbReference type="SUPFAM" id="SSF46934">
    <property type="entry name" value="UBA-like"/>
    <property type="match status" value="2"/>
</dbReference>
<dbReference type="Gene3D" id="3.10.20.90">
    <property type="entry name" value="Phosphatidylinositol 3-kinase Catalytic Subunit, Chain A, domain 1"/>
    <property type="match status" value="1"/>
</dbReference>
<feature type="compositionally biased region" description="Low complexity" evidence="6">
    <location>
        <begin position="90"/>
        <end position="149"/>
    </location>
</feature>
<dbReference type="Pfam" id="PF00627">
    <property type="entry name" value="UBA"/>
    <property type="match status" value="2"/>
</dbReference>
<dbReference type="InterPro" id="IPR006636">
    <property type="entry name" value="STI1_HS-bd"/>
</dbReference>
<dbReference type="SMART" id="SM00165">
    <property type="entry name" value="UBA"/>
    <property type="match status" value="2"/>
</dbReference>
<reference evidence="9 10" key="1">
    <citation type="submission" date="2023-04" db="EMBL/GenBank/DDBJ databases">
        <title>Genome of Basidiobolus ranarum AG-B5.</title>
        <authorList>
            <person name="Stajich J.E."/>
            <person name="Carter-House D."/>
            <person name="Gryganskyi A."/>
        </authorList>
    </citation>
    <scope>NUCLEOTIDE SEQUENCE [LARGE SCALE GENOMIC DNA]</scope>
    <source>
        <strain evidence="9 10">AG-B5</strain>
    </source>
</reference>
<evidence type="ECO:0000256" key="1">
    <source>
        <dbReference type="ARBA" id="ARBA00022737"/>
    </source>
</evidence>
<keyword evidence="3 5" id="KW-0234">DNA repair</keyword>
<feature type="domain" description="UBA" evidence="7">
    <location>
        <begin position="170"/>
        <end position="210"/>
    </location>
</feature>
<dbReference type="PRINTS" id="PR01839">
    <property type="entry name" value="RAD23PROTEIN"/>
</dbReference>
<organism evidence="9 10">
    <name type="scientific">Basidiobolus ranarum</name>
    <dbReference type="NCBI Taxonomy" id="34480"/>
    <lineage>
        <taxon>Eukaryota</taxon>
        <taxon>Fungi</taxon>
        <taxon>Fungi incertae sedis</taxon>
        <taxon>Zoopagomycota</taxon>
        <taxon>Entomophthoromycotina</taxon>
        <taxon>Basidiobolomycetes</taxon>
        <taxon>Basidiobolales</taxon>
        <taxon>Basidiobolaceae</taxon>
        <taxon>Basidiobolus</taxon>
    </lineage>
</organism>